<dbReference type="Proteomes" id="UP000275385">
    <property type="component" value="Unassembled WGS sequence"/>
</dbReference>
<feature type="domain" description="DUF7904" evidence="3">
    <location>
        <begin position="1220"/>
        <end position="1319"/>
    </location>
</feature>
<keyword evidence="5" id="KW-1185">Reference proteome</keyword>
<dbReference type="GO" id="GO:0051015">
    <property type="term" value="F:actin filament binding"/>
    <property type="evidence" value="ECO:0007669"/>
    <property type="project" value="InterPro"/>
</dbReference>
<evidence type="ECO:0000313" key="5">
    <source>
        <dbReference type="Proteomes" id="UP000275385"/>
    </source>
</evidence>
<name>A0A420Y051_9PEZI</name>
<comment type="caution">
    <text evidence="4">The sequence shown here is derived from an EMBL/GenBank/DDBJ whole genome shotgun (WGS) entry which is preliminary data.</text>
</comment>
<dbReference type="InterPro" id="IPR029006">
    <property type="entry name" value="ADF-H/Gelsolin-like_dom_sf"/>
</dbReference>
<dbReference type="EMBL" id="QVQW01000084">
    <property type="protein sequence ID" value="RKU41038.1"/>
    <property type="molecule type" value="Genomic_DNA"/>
</dbReference>
<feature type="compositionally biased region" description="Polar residues" evidence="1">
    <location>
        <begin position="300"/>
        <end position="329"/>
    </location>
</feature>
<feature type="region of interest" description="Disordered" evidence="1">
    <location>
        <begin position="1113"/>
        <end position="1169"/>
    </location>
</feature>
<feature type="compositionally biased region" description="Basic and acidic residues" evidence="1">
    <location>
        <begin position="1088"/>
        <end position="1099"/>
    </location>
</feature>
<feature type="domain" description="DUF4045" evidence="2">
    <location>
        <begin position="54"/>
        <end position="695"/>
    </location>
</feature>
<dbReference type="Gene3D" id="3.40.20.10">
    <property type="entry name" value="Severin"/>
    <property type="match status" value="3"/>
</dbReference>
<accession>A0A420Y051</accession>
<dbReference type="GO" id="GO:0008154">
    <property type="term" value="P:actin polymerization or depolymerization"/>
    <property type="evidence" value="ECO:0007669"/>
    <property type="project" value="TreeGrafter"/>
</dbReference>
<dbReference type="GO" id="GO:0015629">
    <property type="term" value="C:actin cytoskeleton"/>
    <property type="evidence" value="ECO:0007669"/>
    <property type="project" value="TreeGrafter"/>
</dbReference>
<protein>
    <recommendedName>
        <fullName evidence="6">DUF4045 domain-containing protein</fullName>
    </recommendedName>
</protein>
<organism evidence="4 5">
    <name type="scientific">Coniochaeta pulveracea</name>
    <dbReference type="NCBI Taxonomy" id="177199"/>
    <lineage>
        <taxon>Eukaryota</taxon>
        <taxon>Fungi</taxon>
        <taxon>Dikarya</taxon>
        <taxon>Ascomycota</taxon>
        <taxon>Pezizomycotina</taxon>
        <taxon>Sordariomycetes</taxon>
        <taxon>Sordariomycetidae</taxon>
        <taxon>Coniochaetales</taxon>
        <taxon>Coniochaetaceae</taxon>
        <taxon>Coniochaeta</taxon>
    </lineage>
</organism>
<feature type="compositionally biased region" description="Low complexity" evidence="1">
    <location>
        <begin position="151"/>
        <end position="161"/>
    </location>
</feature>
<dbReference type="STRING" id="177199.A0A420Y051"/>
<feature type="compositionally biased region" description="Basic and acidic residues" evidence="1">
    <location>
        <begin position="436"/>
        <end position="454"/>
    </location>
</feature>
<sequence length="1576" mass="170782">MSCRMRGTLGNSKFLVYSGGAHLVVILSLHQGPSFYNPSARYRLCLATKKLTMSDEVSDFLRSVEELKERREQEDEARSRELEEKFLQERAERQARRAERARSISPQKSSPANTPPPPSRGSISSRPIDGFSLLASSPRLNSPRSPAIPNSSSGDAMGDASDFAKEIDSVFDGESSRLSTGSVYSMGVPSRAPLSWARRPGSISAERPPSRNRPLSQVAAENAAVRTSTPTDQPSSDQSSSRDQISQALAGKDPTWFRQTADRGQSSAAYRKNQVEDPDTLDMSSMRAQLPGMSREISTEPIQRTPDTGATSPPSRLQSKLGSPFTASPVQRLEPSAPVSKTTAERDGMHSGRASPTRPVSPTKGMGGFVQSAMMKRSDSVKRWSVNSPAGLQRADSVVSSRPGHTRSRSTFNNSTLREESVTPTTSRPTSSYGPKELEVQEKRGSDKEEKLEEQPAPTSTKETREEDSEQLVPLSPSKTMDPRRWSPTKSSWLDAQLNKTESPKQKAAVPASTQPAWMVQLKAQKTGGDGLDRTASVARKHEVQTGGLMRAPAMGANVKPGPMSPPLPSEEKFSVSNLRENLVKRPSQTSSREVGDSTAAAKVKPVAPPKKDLDFRGNLKPRQAPTSEASGPPEEFKAVFGTLRRTKTQNYVAPDELKNNILRGKAGLNNTGGPQPSERKDEFKEAILKKKEDFKKAQQEGQGLPRGPSNPGVGEKPLPEALAKKLGIKRSATVSKRDSAPFGATPEKPSVPTGVKPPFSRKESSEVSSLTSPKPSVSENEPLCSPPTLHKEVSAPARLQGRVAGGIAERFNPALAGMLARGPPAAGSTGGKSTAEPASQPEARDSEPEKAPGSGPQLTHMTKSRARGPKRKAPSSVARVSAVAKVSSQDKPASQETSEPTAQAPAPAPTSAFKTPPLRQLEKFEPRPVTPKVVDPVKPIPSPKPRVLSPLTTTTKLISEKNTVTTPISQRISLISSPKQPGDDGSRPANEFETRARSPTKLDERVAALAAKAHQSSKPIEKDEPVQPLSPKKSVLKRISKFLDEPAQVDGPADLDKSLPPSPTKSLPASPVKARAGPQPVPAVSAADEKKSDDKVDAEPVASVRNGVNLFGGAPRLGNSTPASVETAAPAPEPTPKTVQRPRTPPQLSIRPLPAPPVLSPPETSPVHSPMTKYNMEVSAMLTNFFGQGRPKRAYNVDAADILMRRPQNASRITTLQSQLFQLSGDGKKVPIPGHHERVLFEQEMYLCTHTFSTGTGRKESEVYFWTGDEVPESAVQDAQLFAQREARSYGGKLIKLAQGKESPEFLQALGGIVAVRRGSSNKYDSLAPHMLCGRRYHGQITFDEVDFTPNSLCSGFPYLITQQGKCYLWKGKGSDVDELSSARLIGMDLALMGELEEIEDGAEPASFWYIFEGGARRGPLGSADHWRLKPGYDKYCGRLFKSDLAIRQQIIEITPFSQADLHPTGIYILDAFFEMYIIVGAQAKSEYAAFHNALEFAQEYAILASSMEDRPFVPISTVVLEGIPRDLKSVFRKWRDNVSPTIMHPPSNTRGPGLKRGRSLRVVPLNQALQALRE</sequence>
<feature type="compositionally biased region" description="Low complexity" evidence="1">
    <location>
        <begin position="875"/>
        <end position="888"/>
    </location>
</feature>
<reference evidence="4 5" key="1">
    <citation type="submission" date="2018-08" db="EMBL/GenBank/DDBJ databases">
        <title>Draft genome of the lignicolous fungus Coniochaeta pulveracea.</title>
        <authorList>
            <person name="Borstlap C.J."/>
            <person name="De Witt R.N."/>
            <person name="Botha A."/>
            <person name="Volschenk H."/>
        </authorList>
    </citation>
    <scope>NUCLEOTIDE SEQUENCE [LARGE SCALE GENOMIC DNA]</scope>
    <source>
        <strain evidence="4 5">CAB683</strain>
    </source>
</reference>
<gene>
    <name evidence="4" type="ORF">DL546_003351</name>
</gene>
<dbReference type="Pfam" id="PF13254">
    <property type="entry name" value="DUF4045"/>
    <property type="match status" value="1"/>
</dbReference>
<feature type="region of interest" description="Disordered" evidence="1">
    <location>
        <begin position="174"/>
        <end position="492"/>
    </location>
</feature>
<dbReference type="InterPro" id="IPR007122">
    <property type="entry name" value="Villin/Gelsolin"/>
</dbReference>
<dbReference type="SMART" id="SM00262">
    <property type="entry name" value="GEL"/>
    <property type="match status" value="3"/>
</dbReference>
<evidence type="ECO:0008006" key="6">
    <source>
        <dbReference type="Google" id="ProtNLM"/>
    </source>
</evidence>
<evidence type="ECO:0000259" key="2">
    <source>
        <dbReference type="Pfam" id="PF13254"/>
    </source>
</evidence>
<feature type="compositionally biased region" description="Basic and acidic residues" evidence="1">
    <location>
        <begin position="982"/>
        <end position="1007"/>
    </location>
</feature>
<evidence type="ECO:0000256" key="1">
    <source>
        <dbReference type="SAM" id="MobiDB-lite"/>
    </source>
</evidence>
<dbReference type="PANTHER" id="PTHR11977:SF133">
    <property type="entry name" value="DUF4045 DOMAIN-CONTAINING PROTEIN"/>
    <property type="match status" value="1"/>
</dbReference>
<feature type="compositionally biased region" description="Basic residues" evidence="1">
    <location>
        <begin position="863"/>
        <end position="874"/>
    </location>
</feature>
<dbReference type="OrthoDB" id="6375767at2759"/>
<feature type="region of interest" description="Disordered" evidence="1">
    <location>
        <begin position="819"/>
        <end position="1101"/>
    </location>
</feature>
<dbReference type="GO" id="GO:0051014">
    <property type="term" value="P:actin filament severing"/>
    <property type="evidence" value="ECO:0007669"/>
    <property type="project" value="TreeGrafter"/>
</dbReference>
<feature type="compositionally biased region" description="Polar residues" evidence="1">
    <location>
        <begin position="134"/>
        <end position="150"/>
    </location>
</feature>
<dbReference type="InterPro" id="IPR025118">
    <property type="entry name" value="DUF4045"/>
</dbReference>
<feature type="region of interest" description="Disordered" evidence="1">
    <location>
        <begin position="528"/>
        <end position="798"/>
    </location>
</feature>
<feature type="compositionally biased region" description="Low complexity" evidence="1">
    <location>
        <begin position="422"/>
        <end position="432"/>
    </location>
</feature>
<dbReference type="GO" id="GO:0051016">
    <property type="term" value="P:barbed-end actin filament capping"/>
    <property type="evidence" value="ECO:0007669"/>
    <property type="project" value="TreeGrafter"/>
</dbReference>
<feature type="compositionally biased region" description="Low complexity" evidence="1">
    <location>
        <begin position="1121"/>
        <end position="1131"/>
    </location>
</feature>
<feature type="compositionally biased region" description="Polar residues" evidence="1">
    <location>
        <begin position="767"/>
        <end position="780"/>
    </location>
</feature>
<evidence type="ECO:0000259" key="3">
    <source>
        <dbReference type="Pfam" id="PF25480"/>
    </source>
</evidence>
<feature type="compositionally biased region" description="Low complexity" evidence="1">
    <location>
        <begin position="226"/>
        <end position="244"/>
    </location>
</feature>
<dbReference type="GO" id="GO:0005546">
    <property type="term" value="F:phosphatidylinositol-4,5-bisphosphate binding"/>
    <property type="evidence" value="ECO:0007669"/>
    <property type="project" value="TreeGrafter"/>
</dbReference>
<dbReference type="PANTHER" id="PTHR11977">
    <property type="entry name" value="VILLIN"/>
    <property type="match status" value="1"/>
</dbReference>
<feature type="compositionally biased region" description="Polar residues" evidence="1">
    <location>
        <begin position="951"/>
        <end position="980"/>
    </location>
</feature>
<dbReference type="GO" id="GO:0005737">
    <property type="term" value="C:cytoplasm"/>
    <property type="evidence" value="ECO:0007669"/>
    <property type="project" value="TreeGrafter"/>
</dbReference>
<feature type="compositionally biased region" description="Basic and acidic residues" evidence="1">
    <location>
        <begin position="67"/>
        <end position="102"/>
    </location>
</feature>
<evidence type="ECO:0000313" key="4">
    <source>
        <dbReference type="EMBL" id="RKU41038.1"/>
    </source>
</evidence>
<feature type="region of interest" description="Disordered" evidence="1">
    <location>
        <begin position="67"/>
        <end position="161"/>
    </location>
</feature>
<dbReference type="Pfam" id="PF25480">
    <property type="entry name" value="DUF7904"/>
    <property type="match status" value="1"/>
</dbReference>
<feature type="compositionally biased region" description="Basic and acidic residues" evidence="1">
    <location>
        <begin position="678"/>
        <end position="699"/>
    </location>
</feature>
<dbReference type="SUPFAM" id="SSF55753">
    <property type="entry name" value="Actin depolymerizing proteins"/>
    <property type="match status" value="3"/>
</dbReference>
<feature type="compositionally biased region" description="Pro residues" evidence="1">
    <location>
        <begin position="1154"/>
        <end position="1165"/>
    </location>
</feature>
<dbReference type="InterPro" id="IPR057226">
    <property type="entry name" value="DUF7904"/>
</dbReference>
<proteinExistence type="predicted"/>
<feature type="compositionally biased region" description="Low complexity" evidence="1">
    <location>
        <begin position="897"/>
        <end position="913"/>
    </location>
</feature>